<comment type="caution">
    <text evidence="4">The sequence shown here is derived from an EMBL/GenBank/DDBJ whole genome shotgun (WGS) entry which is preliminary data.</text>
</comment>
<evidence type="ECO:0000313" key="4">
    <source>
        <dbReference type="EMBL" id="EMK20637.1"/>
    </source>
</evidence>
<evidence type="ECO:0000256" key="1">
    <source>
        <dbReference type="PROSITE-ProRule" id="PRU00703"/>
    </source>
</evidence>
<dbReference type="InterPro" id="IPR000644">
    <property type="entry name" value="CBS_dom"/>
</dbReference>
<dbReference type="InterPro" id="IPR046342">
    <property type="entry name" value="CBS_dom_sf"/>
</dbReference>
<dbReference type="SUPFAM" id="SSF46689">
    <property type="entry name" value="Homeodomain-like"/>
    <property type="match status" value="1"/>
</dbReference>
<protein>
    <submittedName>
        <fullName evidence="4">Transcriptional regulator, Fis family</fullName>
    </submittedName>
</protein>
<evidence type="ECO:0000313" key="5">
    <source>
        <dbReference type="Proteomes" id="UP000011980"/>
    </source>
</evidence>
<dbReference type="InterPro" id="IPR009057">
    <property type="entry name" value="Homeodomain-like_sf"/>
</dbReference>
<feature type="compositionally biased region" description="Basic residues" evidence="2">
    <location>
        <begin position="363"/>
        <end position="378"/>
    </location>
</feature>
<dbReference type="SUPFAM" id="SSF54631">
    <property type="entry name" value="CBS-domain pair"/>
    <property type="match status" value="1"/>
</dbReference>
<dbReference type="PROSITE" id="PS51371">
    <property type="entry name" value="CBS"/>
    <property type="match status" value="1"/>
</dbReference>
<proteinExistence type="predicted"/>
<evidence type="ECO:0000256" key="2">
    <source>
        <dbReference type="SAM" id="MobiDB-lite"/>
    </source>
</evidence>
<feature type="compositionally biased region" description="Polar residues" evidence="2">
    <location>
        <begin position="329"/>
        <end position="345"/>
    </location>
</feature>
<dbReference type="Gene3D" id="1.10.10.60">
    <property type="entry name" value="Homeodomain-like"/>
    <property type="match status" value="1"/>
</dbReference>
<gene>
    <name evidence="4" type="ORF">LEP1GSC008_4108</name>
</gene>
<dbReference type="PATRIC" id="fig|1240687.3.peg.4416"/>
<evidence type="ECO:0000259" key="3">
    <source>
        <dbReference type="PROSITE" id="PS51371"/>
    </source>
</evidence>
<keyword evidence="1" id="KW-0129">CBS domain</keyword>
<feature type="region of interest" description="Disordered" evidence="2">
    <location>
        <begin position="318"/>
        <end position="378"/>
    </location>
</feature>
<dbReference type="EMBL" id="ANCE01000207">
    <property type="protein sequence ID" value="EMK20637.1"/>
    <property type="molecule type" value="Genomic_DNA"/>
</dbReference>
<feature type="domain" description="CBS" evidence="3">
    <location>
        <begin position="1"/>
        <end position="47"/>
    </location>
</feature>
<reference evidence="4 5" key="1">
    <citation type="submission" date="2013-01" db="EMBL/GenBank/DDBJ databases">
        <authorList>
            <person name="Harkins D.M."/>
            <person name="Durkin A.S."/>
            <person name="Brinkac L.M."/>
            <person name="Haft D.H."/>
            <person name="Selengut J.D."/>
            <person name="Sanka R."/>
            <person name="DePew J."/>
            <person name="Purushe J."/>
            <person name="Galloway R.L."/>
            <person name="Vinetz J.M."/>
            <person name="Sutton G.G."/>
            <person name="Nierman W.C."/>
            <person name="Fouts D.E."/>
        </authorList>
    </citation>
    <scope>NUCLEOTIDE SEQUENCE [LARGE SCALE GENOMIC DNA]</scope>
    <source>
        <strain evidence="4 5">Nikolaevo</strain>
    </source>
</reference>
<organism evidence="4 5">
    <name type="scientific">Leptospira kirschneri serovar Bulgarica str. Nikolaevo</name>
    <dbReference type="NCBI Taxonomy" id="1240687"/>
    <lineage>
        <taxon>Bacteria</taxon>
        <taxon>Pseudomonadati</taxon>
        <taxon>Spirochaetota</taxon>
        <taxon>Spirochaetia</taxon>
        <taxon>Leptospirales</taxon>
        <taxon>Leptospiraceae</taxon>
        <taxon>Leptospira</taxon>
    </lineage>
</organism>
<accession>M6F0N8</accession>
<dbReference type="OrthoDB" id="318194at2"/>
<dbReference type="Proteomes" id="UP000011980">
    <property type="component" value="Unassembled WGS sequence"/>
</dbReference>
<name>M6F0N8_9LEPT</name>
<dbReference type="AlphaFoldDB" id="M6F0N8"/>
<sequence>MKIETIYKYFLLTPSTHLPVVDDSGKLIGLLSRKSIQMEMADLSNSEKEYTQIPESFLETDIPESFFQYFQRQKSIPVLSTTGEKKEEWDKVQLMAELGQLVSANRPNVPPTTETQKQEKEQNSRFWFMELILQNFPDGLLATDLEGSSLFYNETFEQNILPKKYFRDSIQQAERLLKEMSKNLLADYLKTNELRLDGNSTFSLQTYVSELECNVRIIVLKQNSKIAGYLYHFITPKAVLGRQDENGLEFPSIRDAFLQKLPLETMLKEVESSFIFYSLKANQDNISHTALQLGVPRTTLQNRIKFLDLQNRYSLSRENPIPRKKALVSGSSEKSPKNTENNNSQTPNSKKSKKNGPKTNSASKKKSSKTTVKKRNRR</sequence>
<dbReference type="RefSeq" id="WP_020764223.1">
    <property type="nucleotide sequence ID" value="NZ_ANCE01000207.1"/>
</dbReference>